<dbReference type="Proteomes" id="UP000254065">
    <property type="component" value="Unassembled WGS sequence"/>
</dbReference>
<dbReference type="AlphaFoldDB" id="A0A378R063"/>
<keyword evidence="1" id="KW-0175">Coiled coil</keyword>
<organism evidence="2 3">
    <name type="scientific">Moraxella caprae</name>
    <dbReference type="NCBI Taxonomy" id="90240"/>
    <lineage>
        <taxon>Bacteria</taxon>
        <taxon>Pseudomonadati</taxon>
        <taxon>Pseudomonadota</taxon>
        <taxon>Gammaproteobacteria</taxon>
        <taxon>Moraxellales</taxon>
        <taxon>Moraxellaceae</taxon>
        <taxon>Moraxella</taxon>
    </lineage>
</organism>
<name>A0A378R063_9GAMM</name>
<keyword evidence="3" id="KW-1185">Reference proteome</keyword>
<dbReference type="EMBL" id="UGQB01000004">
    <property type="protein sequence ID" value="STZ08575.1"/>
    <property type="molecule type" value="Genomic_DNA"/>
</dbReference>
<protein>
    <recommendedName>
        <fullName evidence="4">DUF3102 domain-containing protein</fullName>
    </recommendedName>
</protein>
<proteinExistence type="predicted"/>
<dbReference type="Pfam" id="PF11300">
    <property type="entry name" value="DUF3102"/>
    <property type="match status" value="1"/>
</dbReference>
<dbReference type="InterPro" id="IPR021451">
    <property type="entry name" value="DUF3102"/>
</dbReference>
<accession>A0A378R063</accession>
<gene>
    <name evidence="2" type="ORF">NCTC12877_01579</name>
</gene>
<sequence>MNQMIDMTQDGVTVISESTDNQEMAISQHAQAVGVLATKLGYDGTLSVGALEDGIRFYQLRTAESCFEMGKRLLLLKEMTAHGEFSKRVEMLGFSKRMAQKFMSAVLKLSNANSSSLLQKAGTQTKLLELISLDDDEIQVIEEGGSIGEVNLDSIETMSVRELKQALRDAKADNQAKENIIKKKDEKLNELDAELTKLQAPAKVKERAETEQQQLAKSVLEKIQESTLTLYNDITRFVNACQAVAETIEEHGLYHLQEQYEMSIVASFQQIAELSTTLGVQIDFENMVTPSWANQAEQN</sequence>
<dbReference type="STRING" id="1122244.GCA_000426885_00035"/>
<evidence type="ECO:0000313" key="3">
    <source>
        <dbReference type="Proteomes" id="UP000254065"/>
    </source>
</evidence>
<feature type="coiled-coil region" evidence="1">
    <location>
        <begin position="160"/>
        <end position="194"/>
    </location>
</feature>
<evidence type="ECO:0000313" key="2">
    <source>
        <dbReference type="EMBL" id="STZ08575.1"/>
    </source>
</evidence>
<reference evidence="2 3" key="1">
    <citation type="submission" date="2018-06" db="EMBL/GenBank/DDBJ databases">
        <authorList>
            <consortium name="Pathogen Informatics"/>
            <person name="Doyle S."/>
        </authorList>
    </citation>
    <scope>NUCLEOTIDE SEQUENCE [LARGE SCALE GENOMIC DNA]</scope>
    <source>
        <strain evidence="2 3">NCTC12877</strain>
    </source>
</reference>
<evidence type="ECO:0000256" key="1">
    <source>
        <dbReference type="SAM" id="Coils"/>
    </source>
</evidence>
<evidence type="ECO:0008006" key="4">
    <source>
        <dbReference type="Google" id="ProtNLM"/>
    </source>
</evidence>